<keyword evidence="2" id="KW-1185">Reference proteome</keyword>
<dbReference type="AlphaFoldDB" id="A0A9P6GVJ1"/>
<dbReference type="Proteomes" id="UP000740883">
    <property type="component" value="Unassembled WGS sequence"/>
</dbReference>
<sequence>MTIRKSSFSTNGYIYRCTDTSCNKKKSILTGCIVKTPKILLYLFLRALFCFVISLDNIQSINAVEFSEPTYIKIKKFIDLMEHDLSRNRFIMGGNGTAVQVDEIAICRGRIIRNPTSSYDNIPNVTWLVGVIEETPEQRVIFKIVPDRYS</sequence>
<name>A0A9P6GVJ1_9MICR</name>
<evidence type="ECO:0000313" key="1">
    <source>
        <dbReference type="EMBL" id="KAF9760741.1"/>
    </source>
</evidence>
<dbReference type="OrthoDB" id="2194275at2759"/>
<comment type="caution">
    <text evidence="1">The sequence shown here is derived from an EMBL/GenBank/DDBJ whole genome shotgun (WGS) entry which is preliminary data.</text>
</comment>
<gene>
    <name evidence="1" type="ORF">NGRA_3038</name>
</gene>
<protein>
    <submittedName>
        <fullName evidence="1">Uncharacterized protein</fullName>
    </submittedName>
</protein>
<accession>A0A9P6GVJ1</accession>
<proteinExistence type="predicted"/>
<organism evidence="1 2">
    <name type="scientific">Nosema granulosis</name>
    <dbReference type="NCBI Taxonomy" id="83296"/>
    <lineage>
        <taxon>Eukaryota</taxon>
        <taxon>Fungi</taxon>
        <taxon>Fungi incertae sedis</taxon>
        <taxon>Microsporidia</taxon>
        <taxon>Nosematidae</taxon>
        <taxon>Nosema</taxon>
    </lineage>
</organism>
<reference evidence="1 2" key="1">
    <citation type="journal article" date="2020" name="Genome Biol. Evol.">
        <title>Comparative genomics of strictly vertically transmitted, feminizing microsporidia endosymbionts of amphipod crustaceans.</title>
        <authorList>
            <person name="Cormier A."/>
            <person name="Chebbi M.A."/>
            <person name="Giraud I."/>
            <person name="Wattier R."/>
            <person name="Teixeira M."/>
            <person name="Gilbert C."/>
            <person name="Rigaud T."/>
            <person name="Cordaux R."/>
        </authorList>
    </citation>
    <scope>NUCLEOTIDE SEQUENCE [LARGE SCALE GENOMIC DNA]</scope>
    <source>
        <strain evidence="1 2">Ou3-Ou53</strain>
    </source>
</reference>
<dbReference type="EMBL" id="SBJO01000534">
    <property type="protein sequence ID" value="KAF9760741.1"/>
    <property type="molecule type" value="Genomic_DNA"/>
</dbReference>
<evidence type="ECO:0000313" key="2">
    <source>
        <dbReference type="Proteomes" id="UP000740883"/>
    </source>
</evidence>